<keyword evidence="3" id="KW-1185">Reference proteome</keyword>
<dbReference type="InterPro" id="IPR009351">
    <property type="entry name" value="AlkZ-like"/>
</dbReference>
<evidence type="ECO:0000313" key="3">
    <source>
        <dbReference type="Proteomes" id="UP001596074"/>
    </source>
</evidence>
<dbReference type="PANTHER" id="PTHR38479:SF2">
    <property type="entry name" value="WINGED HELIX DNA-BINDING DOMAIN-CONTAINING PROTEIN"/>
    <property type="match status" value="1"/>
</dbReference>
<name>A0ABW1AB54_9ACTN</name>
<dbReference type="Pfam" id="PF06224">
    <property type="entry name" value="AlkZ-like"/>
    <property type="match status" value="1"/>
</dbReference>
<sequence length="372" mass="39334">MSAVDRAQVLAYRYTAHDLAPGGGRGDTVLATGLQDYPPGRTAVPALRLRTGTADPSGPSTVLVHSIRGAMHLHRAADLARLAAALRVEDGRDLPPQAIGPFGAELAGAGIAFGAALDEVAAAMREAVAGGGSPTKGELSGTVSPRVAAPLAPWCEGCGVHHVQDKLFRMATLQAGLVIEVDHDLPSRFRFRAAEPFEPADPADARAALVRAFLATSGPSRPAQLASWLAFTPAAARRWWEPVAAELTPVTVDGAKYWTHADHQEALKSAPAPDGVRLLPPYDPVTEPADRELLVPDPAQRKQVWRTAANPGVLLVDGEISGVWRQRRSRGRLSLRVEPFTRLSARRRRAAEPDAAAIADPTGTAGADLAWA</sequence>
<dbReference type="PANTHER" id="PTHR38479">
    <property type="entry name" value="LMO0824 PROTEIN"/>
    <property type="match status" value="1"/>
</dbReference>
<evidence type="ECO:0000256" key="1">
    <source>
        <dbReference type="SAM" id="MobiDB-lite"/>
    </source>
</evidence>
<gene>
    <name evidence="2" type="ORF">ACFPZN_42235</name>
</gene>
<comment type="caution">
    <text evidence="2">The sequence shown here is derived from an EMBL/GenBank/DDBJ whole genome shotgun (WGS) entry which is preliminary data.</text>
</comment>
<dbReference type="Proteomes" id="UP001596074">
    <property type="component" value="Unassembled WGS sequence"/>
</dbReference>
<accession>A0ABW1AB54</accession>
<dbReference type="RefSeq" id="WP_378288232.1">
    <property type="nucleotide sequence ID" value="NZ_JBHSON010000084.1"/>
</dbReference>
<feature type="region of interest" description="Disordered" evidence="1">
    <location>
        <begin position="346"/>
        <end position="372"/>
    </location>
</feature>
<organism evidence="2 3">
    <name type="scientific">Actinomadura rugatobispora</name>
    <dbReference type="NCBI Taxonomy" id="1994"/>
    <lineage>
        <taxon>Bacteria</taxon>
        <taxon>Bacillati</taxon>
        <taxon>Actinomycetota</taxon>
        <taxon>Actinomycetes</taxon>
        <taxon>Streptosporangiales</taxon>
        <taxon>Thermomonosporaceae</taxon>
        <taxon>Actinomadura</taxon>
    </lineage>
</organism>
<dbReference type="EMBL" id="JBHSON010000084">
    <property type="protein sequence ID" value="MFC5752272.1"/>
    <property type="molecule type" value="Genomic_DNA"/>
</dbReference>
<protein>
    <submittedName>
        <fullName evidence="2">DNA glycosylase AlkZ-like family protein</fullName>
    </submittedName>
</protein>
<proteinExistence type="predicted"/>
<reference evidence="3" key="1">
    <citation type="journal article" date="2019" name="Int. J. Syst. Evol. Microbiol.">
        <title>The Global Catalogue of Microorganisms (GCM) 10K type strain sequencing project: providing services to taxonomists for standard genome sequencing and annotation.</title>
        <authorList>
            <consortium name="The Broad Institute Genomics Platform"/>
            <consortium name="The Broad Institute Genome Sequencing Center for Infectious Disease"/>
            <person name="Wu L."/>
            <person name="Ma J."/>
        </authorList>
    </citation>
    <scope>NUCLEOTIDE SEQUENCE [LARGE SCALE GENOMIC DNA]</scope>
    <source>
        <strain evidence="3">KCTC 42087</strain>
    </source>
</reference>
<evidence type="ECO:0000313" key="2">
    <source>
        <dbReference type="EMBL" id="MFC5752272.1"/>
    </source>
</evidence>